<sequence>MPYQFGERVFHDSAAFSNDGFGGLLLPDEAQNLDNFFSLGPNAISPAATQAPDIQPDYWSSIPPPATIHAVSTTIPDQTQLYHNLSADPHFSAPNWIGSTHDDWLAADALYRRARAPQSHERAYNLDGQPIPSLNTGNLPAHNLQSMSMLAAPRNLLTDQLSPPLSHHVRNGSIDAPYPAQFASLNPQRHHEGHVAQDINQLEGRQSQLQRSYTYGTDDAFNSGSYQVSSPRQTEDHVTVRLLQNVATAHPNLEMPLVNSDEGLISPTAIKREDFPVVLSKTTPKRRSQETSPDNITSDDEDSDKPARKRPKAKTITGRKLKRTTPTGKNVSAARARKNRKILVDEQANKKKRRASAIQKPPREHLTEQEKKLHHIESEKKRRDFVKLGLEDLQALVPMSNSSLSRSGELVEAADFLQQLVEYNNTIREMIRDAHG</sequence>
<protein>
    <recommendedName>
        <fullName evidence="2">BHLH domain-containing protein</fullName>
    </recommendedName>
</protein>
<feature type="compositionally biased region" description="Basic and acidic residues" evidence="1">
    <location>
        <begin position="361"/>
        <end position="376"/>
    </location>
</feature>
<dbReference type="Proteomes" id="UP000481861">
    <property type="component" value="Unassembled WGS sequence"/>
</dbReference>
<name>A0A7C8I1D0_9PLEO</name>
<dbReference type="AlphaFoldDB" id="A0A7C8I1D0"/>
<keyword evidence="4" id="KW-1185">Reference proteome</keyword>
<dbReference type="InterPro" id="IPR036638">
    <property type="entry name" value="HLH_DNA-bd_sf"/>
</dbReference>
<comment type="caution">
    <text evidence="3">The sequence shown here is derived from an EMBL/GenBank/DDBJ whole genome shotgun (WGS) entry which is preliminary data.</text>
</comment>
<evidence type="ECO:0000256" key="1">
    <source>
        <dbReference type="SAM" id="MobiDB-lite"/>
    </source>
</evidence>
<feature type="region of interest" description="Disordered" evidence="1">
    <location>
        <begin position="215"/>
        <end position="234"/>
    </location>
</feature>
<dbReference type="InterPro" id="IPR011598">
    <property type="entry name" value="bHLH_dom"/>
</dbReference>
<dbReference type="GO" id="GO:0046983">
    <property type="term" value="F:protein dimerization activity"/>
    <property type="evidence" value="ECO:0007669"/>
    <property type="project" value="InterPro"/>
</dbReference>
<feature type="compositionally biased region" description="Basic residues" evidence="1">
    <location>
        <begin position="307"/>
        <end position="323"/>
    </location>
</feature>
<accession>A0A7C8I1D0</accession>
<dbReference type="EMBL" id="JAADJZ010000034">
    <property type="protein sequence ID" value="KAF2865372.1"/>
    <property type="molecule type" value="Genomic_DNA"/>
</dbReference>
<dbReference type="OrthoDB" id="5778525at2759"/>
<evidence type="ECO:0000313" key="3">
    <source>
        <dbReference type="EMBL" id="KAF2865372.1"/>
    </source>
</evidence>
<feature type="domain" description="BHLH" evidence="2">
    <location>
        <begin position="370"/>
        <end position="420"/>
    </location>
</feature>
<organism evidence="3 4">
    <name type="scientific">Massariosphaeria phaeospora</name>
    <dbReference type="NCBI Taxonomy" id="100035"/>
    <lineage>
        <taxon>Eukaryota</taxon>
        <taxon>Fungi</taxon>
        <taxon>Dikarya</taxon>
        <taxon>Ascomycota</taxon>
        <taxon>Pezizomycotina</taxon>
        <taxon>Dothideomycetes</taxon>
        <taxon>Pleosporomycetidae</taxon>
        <taxon>Pleosporales</taxon>
        <taxon>Pleosporales incertae sedis</taxon>
        <taxon>Massariosphaeria</taxon>
    </lineage>
</organism>
<feature type="region of interest" description="Disordered" evidence="1">
    <location>
        <begin position="276"/>
        <end position="376"/>
    </location>
</feature>
<proteinExistence type="predicted"/>
<feature type="compositionally biased region" description="Polar residues" evidence="1">
    <location>
        <begin position="215"/>
        <end position="232"/>
    </location>
</feature>
<dbReference type="PROSITE" id="PS50888">
    <property type="entry name" value="BHLH"/>
    <property type="match status" value="1"/>
</dbReference>
<evidence type="ECO:0000259" key="2">
    <source>
        <dbReference type="PROSITE" id="PS50888"/>
    </source>
</evidence>
<gene>
    <name evidence="3" type="ORF">BDV95DRAFT_612757</name>
</gene>
<reference evidence="3 4" key="1">
    <citation type="submission" date="2020-01" db="EMBL/GenBank/DDBJ databases">
        <authorList>
            <consortium name="DOE Joint Genome Institute"/>
            <person name="Haridas S."/>
            <person name="Albert R."/>
            <person name="Binder M."/>
            <person name="Bloem J."/>
            <person name="Labutti K."/>
            <person name="Salamov A."/>
            <person name="Andreopoulos B."/>
            <person name="Baker S.E."/>
            <person name="Barry K."/>
            <person name="Bills G."/>
            <person name="Bluhm B.H."/>
            <person name="Cannon C."/>
            <person name="Castanera R."/>
            <person name="Culley D.E."/>
            <person name="Daum C."/>
            <person name="Ezra D."/>
            <person name="Gonzalez J.B."/>
            <person name="Henrissat B."/>
            <person name="Kuo A."/>
            <person name="Liang C."/>
            <person name="Lipzen A."/>
            <person name="Lutzoni F."/>
            <person name="Magnuson J."/>
            <person name="Mondo S."/>
            <person name="Nolan M."/>
            <person name="Ohm R."/>
            <person name="Pangilinan J."/>
            <person name="Park H.-J.H."/>
            <person name="Ramirez L."/>
            <person name="Alfaro M."/>
            <person name="Sun H."/>
            <person name="Tritt A."/>
            <person name="Yoshinaga Y."/>
            <person name="Zwiers L.-H.L."/>
            <person name="Turgeon B.G."/>
            <person name="Goodwin S.B."/>
            <person name="Spatafora J.W."/>
            <person name="Crous P.W."/>
            <person name="Grigoriev I.V."/>
        </authorList>
    </citation>
    <scope>NUCLEOTIDE SEQUENCE [LARGE SCALE GENOMIC DNA]</scope>
    <source>
        <strain evidence="3 4">CBS 611.86</strain>
    </source>
</reference>
<dbReference type="Gene3D" id="4.10.280.10">
    <property type="entry name" value="Helix-loop-helix DNA-binding domain"/>
    <property type="match status" value="1"/>
</dbReference>
<dbReference type="SUPFAM" id="SSF47459">
    <property type="entry name" value="HLH, helix-loop-helix DNA-binding domain"/>
    <property type="match status" value="1"/>
</dbReference>
<dbReference type="Pfam" id="PF00010">
    <property type="entry name" value="HLH"/>
    <property type="match status" value="1"/>
</dbReference>
<evidence type="ECO:0000313" key="4">
    <source>
        <dbReference type="Proteomes" id="UP000481861"/>
    </source>
</evidence>